<feature type="transmembrane region" description="Helical" evidence="7">
    <location>
        <begin position="310"/>
        <end position="331"/>
    </location>
</feature>
<feature type="transmembrane region" description="Helical" evidence="7">
    <location>
        <begin position="73"/>
        <end position="91"/>
    </location>
</feature>
<feature type="transmembrane region" description="Helical" evidence="7">
    <location>
        <begin position="164"/>
        <end position="185"/>
    </location>
</feature>
<dbReference type="GO" id="GO:0009055">
    <property type="term" value="F:electron transfer activity"/>
    <property type="evidence" value="ECO:0007669"/>
    <property type="project" value="TreeGrafter"/>
</dbReference>
<keyword evidence="5 7" id="KW-1133">Transmembrane helix</keyword>
<feature type="transmembrane region" description="Helical" evidence="7">
    <location>
        <begin position="97"/>
        <end position="117"/>
    </location>
</feature>
<dbReference type="KEGG" id="bbro:BAU06_05425"/>
<dbReference type="STRING" id="463025.BAU08_05390"/>
<dbReference type="GO" id="GO:0019646">
    <property type="term" value="P:aerobic electron transport chain"/>
    <property type="evidence" value="ECO:0007669"/>
    <property type="project" value="TreeGrafter"/>
</dbReference>
<organism evidence="9 11">
    <name type="scientific">Bordetella bronchialis</name>
    <dbReference type="NCBI Taxonomy" id="463025"/>
    <lineage>
        <taxon>Bacteria</taxon>
        <taxon>Pseudomonadati</taxon>
        <taxon>Pseudomonadota</taxon>
        <taxon>Betaproteobacteria</taxon>
        <taxon>Burkholderiales</taxon>
        <taxon>Alcaligenaceae</taxon>
        <taxon>Bordetella</taxon>
    </lineage>
</organism>
<keyword evidence="3" id="KW-1003">Cell membrane</keyword>
<gene>
    <name evidence="8" type="ORF">BAU06_05425</name>
    <name evidence="9" type="ORF">BAU08_05390</name>
</gene>
<feature type="transmembrane region" description="Helical" evidence="7">
    <location>
        <begin position="23"/>
        <end position="52"/>
    </location>
</feature>
<dbReference type="EMBL" id="CP016170">
    <property type="protein sequence ID" value="ANN65809.1"/>
    <property type="molecule type" value="Genomic_DNA"/>
</dbReference>
<protein>
    <submittedName>
        <fullName evidence="9">Cytochrome oxidase</fullName>
    </submittedName>
</protein>
<evidence type="ECO:0000256" key="5">
    <source>
        <dbReference type="ARBA" id="ARBA00022989"/>
    </source>
</evidence>
<dbReference type="GO" id="GO:0005886">
    <property type="term" value="C:plasma membrane"/>
    <property type="evidence" value="ECO:0007669"/>
    <property type="project" value="UniProtKB-SubCell"/>
</dbReference>
<dbReference type="Pfam" id="PF02322">
    <property type="entry name" value="Cyt_bd_oxida_II"/>
    <property type="match status" value="1"/>
</dbReference>
<dbReference type="Proteomes" id="UP000092213">
    <property type="component" value="Chromosome"/>
</dbReference>
<dbReference type="Proteomes" id="UP000091897">
    <property type="component" value="Chromosome"/>
</dbReference>
<evidence type="ECO:0000256" key="1">
    <source>
        <dbReference type="ARBA" id="ARBA00004651"/>
    </source>
</evidence>
<name>A0A193FT84_9BORD</name>
<keyword evidence="10" id="KW-1185">Reference proteome</keyword>
<sequence length="353" mass="38392">MIATLAASLGLSPDDPSFWMPLVFMGMLFVLVVAGTVLDGFDLGVGILLQLAPAEERGRMMTLLSPWRDANEFWLLLGVGLFAAAFPFAWGTVLGQLYAPLTLMVLGVVLRSVSYEFRLRARTESKPRWVTAFWIGSLMTAFGQGMALGRIATGYQNTAGYHGFSLFVGLCAVAAYVLLGATWLTMRVDGDLQRRAVHWARHAIRWTAAGMVAIAVTLGLANAGIFYKWSNLSHLGPAVAVWLAMLLGFVGTEMVLTRLPRHAERFSWVPFVTCVGLFLLMLGGLAYSLFPFLILDDMTVWDGAASLGSMRLVLSGAIVAIPLILVFNILAYRSVFGKARRGRPVPDGLPGSR</sequence>
<evidence type="ECO:0000256" key="4">
    <source>
        <dbReference type="ARBA" id="ARBA00022692"/>
    </source>
</evidence>
<dbReference type="PANTHER" id="PTHR43141">
    <property type="entry name" value="CYTOCHROME BD2 SUBUNIT II"/>
    <property type="match status" value="1"/>
</dbReference>
<keyword evidence="4 7" id="KW-0812">Transmembrane</keyword>
<feature type="transmembrane region" description="Helical" evidence="7">
    <location>
        <begin position="129"/>
        <end position="152"/>
    </location>
</feature>
<dbReference type="AlphaFoldDB" id="A0A193FT84"/>
<dbReference type="InterPro" id="IPR003317">
    <property type="entry name" value="Cyt-d_oxidase_su2"/>
</dbReference>
<evidence type="ECO:0000256" key="6">
    <source>
        <dbReference type="ARBA" id="ARBA00023136"/>
    </source>
</evidence>
<feature type="transmembrane region" description="Helical" evidence="7">
    <location>
        <begin position="206"/>
        <end position="227"/>
    </location>
</feature>
<keyword evidence="6 7" id="KW-0472">Membrane</keyword>
<dbReference type="GO" id="GO:0016682">
    <property type="term" value="F:oxidoreductase activity, acting on diphenols and related substances as donors, oxygen as acceptor"/>
    <property type="evidence" value="ECO:0007669"/>
    <property type="project" value="TreeGrafter"/>
</dbReference>
<feature type="transmembrane region" description="Helical" evidence="7">
    <location>
        <begin position="268"/>
        <end position="290"/>
    </location>
</feature>
<proteinExistence type="inferred from homology"/>
<evidence type="ECO:0000313" key="11">
    <source>
        <dbReference type="Proteomes" id="UP000092213"/>
    </source>
</evidence>
<evidence type="ECO:0000256" key="7">
    <source>
        <dbReference type="SAM" id="Phobius"/>
    </source>
</evidence>
<evidence type="ECO:0000313" key="8">
    <source>
        <dbReference type="EMBL" id="ANN65809.1"/>
    </source>
</evidence>
<dbReference type="EMBL" id="CP016171">
    <property type="protein sequence ID" value="ANN70840.1"/>
    <property type="molecule type" value="Genomic_DNA"/>
</dbReference>
<dbReference type="OrthoDB" id="9776710at2"/>
<evidence type="ECO:0000256" key="3">
    <source>
        <dbReference type="ARBA" id="ARBA00022475"/>
    </source>
</evidence>
<accession>A0A193FT84</accession>
<evidence type="ECO:0000256" key="2">
    <source>
        <dbReference type="ARBA" id="ARBA00007543"/>
    </source>
</evidence>
<comment type="subcellular location">
    <subcellularLocation>
        <location evidence="1">Cell membrane</location>
        <topology evidence="1">Multi-pass membrane protein</topology>
    </subcellularLocation>
</comment>
<dbReference type="RefSeq" id="WP_066345280.1">
    <property type="nucleotide sequence ID" value="NZ_CBCSFJ010000003.1"/>
</dbReference>
<evidence type="ECO:0000313" key="10">
    <source>
        <dbReference type="Proteomes" id="UP000091897"/>
    </source>
</evidence>
<feature type="transmembrane region" description="Helical" evidence="7">
    <location>
        <begin position="239"/>
        <end position="256"/>
    </location>
</feature>
<evidence type="ECO:0000313" key="9">
    <source>
        <dbReference type="EMBL" id="ANN70840.1"/>
    </source>
</evidence>
<dbReference type="GO" id="GO:0070069">
    <property type="term" value="C:cytochrome complex"/>
    <property type="evidence" value="ECO:0007669"/>
    <property type="project" value="TreeGrafter"/>
</dbReference>
<reference evidence="10 11" key="1">
    <citation type="submission" date="2016-06" db="EMBL/GenBank/DDBJ databases">
        <title>Complete genome sequences of Bordetella bronchialis and Bordetella flabilis.</title>
        <authorList>
            <person name="LiPuma J.J."/>
            <person name="Spilker T."/>
        </authorList>
    </citation>
    <scope>NUCLEOTIDE SEQUENCE [LARGE SCALE GENOMIC DNA]</scope>
    <source>
        <strain evidence="9 11">AU17976</strain>
        <strain evidence="8 10">AU3182</strain>
    </source>
</reference>
<dbReference type="PANTHER" id="PTHR43141:SF4">
    <property type="entry name" value="CYTOCHROME BD2 SUBUNIT II"/>
    <property type="match status" value="1"/>
</dbReference>
<comment type="similarity">
    <text evidence="2">Belongs to the cytochrome ubiquinol oxidase subunit 2 family.</text>
</comment>